<dbReference type="AlphaFoldDB" id="A0A0U1QLP0"/>
<dbReference type="Pfam" id="PF12229">
    <property type="entry name" value="PG_binding_4"/>
    <property type="match status" value="1"/>
</dbReference>
<evidence type="ECO:0000313" key="4">
    <source>
        <dbReference type="Proteomes" id="UP000035553"/>
    </source>
</evidence>
<name>A0A0U1QLP0_9BACL</name>
<gene>
    <name evidence="3" type="ORF">SINU_11875</name>
</gene>
<accession>A0A0U1QLP0</accession>
<comment type="caution">
    <text evidence="3">The sequence shown here is derived from an EMBL/GenBank/DDBJ whole genome shotgun (WGS) entry which is preliminary data.</text>
</comment>
<keyword evidence="4" id="KW-1185">Reference proteome</keyword>
<dbReference type="Proteomes" id="UP000035553">
    <property type="component" value="Unassembled WGS sequence"/>
</dbReference>
<reference evidence="3 4" key="1">
    <citation type="journal article" date="2011" name="J. Bacteriol.">
        <title>Draft genome sequence of Sporolactobacillus inulinus strain CASD, an efficient D-lactic acid-producing bacterium with high-concentration lactate tolerance capability.</title>
        <authorList>
            <person name="Yu B."/>
            <person name="Su F."/>
            <person name="Wang L."/>
            <person name="Xu K."/>
            <person name="Zhao B."/>
            <person name="Xu P."/>
        </authorList>
    </citation>
    <scope>NUCLEOTIDE SEQUENCE [LARGE SCALE GENOMIC DNA]</scope>
    <source>
        <strain evidence="3 4">CASD</strain>
    </source>
</reference>
<feature type="region of interest" description="Disordered" evidence="1">
    <location>
        <begin position="285"/>
        <end position="312"/>
    </location>
</feature>
<dbReference type="InterPro" id="IPR052913">
    <property type="entry name" value="Glycopeptide_resist_protein"/>
</dbReference>
<proteinExistence type="predicted"/>
<feature type="domain" description="YoaR-like putative peptidoglycan binding" evidence="2">
    <location>
        <begin position="39"/>
        <end position="100"/>
    </location>
</feature>
<dbReference type="Pfam" id="PF04294">
    <property type="entry name" value="VanW"/>
    <property type="match status" value="1"/>
</dbReference>
<sequence length="312" mass="34847">MRLLMAAGILLLCQQPDFPNKLIMTNHGKVVMKADPAKLSVPFLPLIDQRKLDAFTQRVARKVDQAPVNARIGNSGAIIPGKNGKTLDRRQFTEQVYHHAFSHDQSKLKLPLLTIYPKVDDELLSQIREQRISAYQTFFNAGNKSRSHNIELAAKALDSHVVFPNEIFSFNQTVGMRTKAKGYLSAKVIVRGEYVEGIGGGICQVSSTLFNAVDRAGLKIVERYSHSKRVAYVPEGRDATVSWDGPDFRFKNTSNQPVLIRAHKYGGTIAFALYSSDMIQLSKRDVPEASKRVPKEIKKEKEGDKPKSPDTP</sequence>
<evidence type="ECO:0000259" key="2">
    <source>
        <dbReference type="Pfam" id="PF12229"/>
    </source>
</evidence>
<dbReference type="PANTHER" id="PTHR35788">
    <property type="entry name" value="EXPORTED PROTEIN-RELATED"/>
    <property type="match status" value="1"/>
</dbReference>
<dbReference type="InterPro" id="IPR022029">
    <property type="entry name" value="YoaR-like_PG-bd"/>
</dbReference>
<dbReference type="RefSeq" id="WP_010025978.1">
    <property type="nucleotide sequence ID" value="NZ_AFVQ02000174.1"/>
</dbReference>
<dbReference type="EMBL" id="AFVQ02000174">
    <property type="protein sequence ID" value="KLI01727.1"/>
    <property type="molecule type" value="Genomic_DNA"/>
</dbReference>
<dbReference type="OrthoDB" id="9813301at2"/>
<organism evidence="3 4">
    <name type="scientific">Sporolactobacillus inulinus CASD</name>
    <dbReference type="NCBI Taxonomy" id="1069536"/>
    <lineage>
        <taxon>Bacteria</taxon>
        <taxon>Bacillati</taxon>
        <taxon>Bacillota</taxon>
        <taxon>Bacilli</taxon>
        <taxon>Bacillales</taxon>
        <taxon>Sporolactobacillaceae</taxon>
        <taxon>Sporolactobacillus</taxon>
    </lineage>
</organism>
<protein>
    <recommendedName>
        <fullName evidence="2">YoaR-like putative peptidoglycan binding domain-containing protein</fullName>
    </recommendedName>
</protein>
<evidence type="ECO:0000256" key="1">
    <source>
        <dbReference type="SAM" id="MobiDB-lite"/>
    </source>
</evidence>
<dbReference type="PANTHER" id="PTHR35788:SF1">
    <property type="entry name" value="EXPORTED PROTEIN"/>
    <property type="match status" value="1"/>
</dbReference>
<evidence type="ECO:0000313" key="3">
    <source>
        <dbReference type="EMBL" id="KLI01727.1"/>
    </source>
</evidence>
<dbReference type="InterPro" id="IPR007391">
    <property type="entry name" value="Vancomycin_resist_VanW"/>
</dbReference>